<evidence type="ECO:0000313" key="3">
    <source>
        <dbReference type="EMBL" id="GFG77538.1"/>
    </source>
</evidence>
<organism evidence="3 4">
    <name type="scientific">Mycobacterium paragordonae</name>
    <dbReference type="NCBI Taxonomy" id="1389713"/>
    <lineage>
        <taxon>Bacteria</taxon>
        <taxon>Bacillati</taxon>
        <taxon>Actinomycetota</taxon>
        <taxon>Actinomycetes</taxon>
        <taxon>Mycobacteriales</taxon>
        <taxon>Mycobacteriaceae</taxon>
        <taxon>Mycobacterium</taxon>
    </lineage>
</organism>
<proteinExistence type="predicted"/>
<gene>
    <name evidence="3" type="ORF">MPRG_08140</name>
</gene>
<evidence type="ECO:0000256" key="1">
    <source>
        <dbReference type="SAM" id="SignalP"/>
    </source>
</evidence>
<dbReference type="EMBL" id="BLKX01000001">
    <property type="protein sequence ID" value="GFG77538.1"/>
    <property type="molecule type" value="Genomic_DNA"/>
</dbReference>
<dbReference type="Gene3D" id="1.10.1660.10">
    <property type="match status" value="1"/>
</dbReference>
<dbReference type="Proteomes" id="UP000465240">
    <property type="component" value="Unassembled WGS sequence"/>
</dbReference>
<feature type="signal peptide" evidence="1">
    <location>
        <begin position="1"/>
        <end position="18"/>
    </location>
</feature>
<feature type="chain" id="PRO_5045632123" description="HTH merR-type domain-containing protein" evidence="1">
    <location>
        <begin position="19"/>
        <end position="219"/>
    </location>
</feature>
<keyword evidence="4" id="KW-1185">Reference proteome</keyword>
<dbReference type="RefSeq" id="WP_242460370.1">
    <property type="nucleotide sequence ID" value="NZ_BLKX01000001.1"/>
</dbReference>
<dbReference type="CDD" id="cd00592">
    <property type="entry name" value="HTH_MerR-like"/>
    <property type="match status" value="1"/>
</dbReference>
<dbReference type="Pfam" id="PF13411">
    <property type="entry name" value="MerR_1"/>
    <property type="match status" value="1"/>
</dbReference>
<dbReference type="SMART" id="SM00422">
    <property type="entry name" value="HTH_MERR"/>
    <property type="match status" value="1"/>
</dbReference>
<dbReference type="InterPro" id="IPR000551">
    <property type="entry name" value="MerR-type_HTH_dom"/>
</dbReference>
<comment type="caution">
    <text evidence="3">The sequence shown here is derived from an EMBL/GenBank/DDBJ whole genome shotgun (WGS) entry which is preliminary data.</text>
</comment>
<sequence>MTLSITMTLLTLPQFAAAAADAVQASGAAPDNRQAKAVPAERMIRYYTSRGLLPRPGNRGRALIYGRTHLMRLVAIKRLQGEGLSLDEIAERLAGMSAAQVEALAAIPDSAVPAGLGDPEPAPEPARAAGAFWRAVPDAAPEIVPDAAPAVVPDAAPAPAVTNLQAVRLSDTVTLLVDGPLPPLDSLRRAAAPLLDLLANPGKDFPIVLSSRRRDGDGG</sequence>
<evidence type="ECO:0000259" key="2">
    <source>
        <dbReference type="PROSITE" id="PS50937"/>
    </source>
</evidence>
<evidence type="ECO:0000313" key="4">
    <source>
        <dbReference type="Proteomes" id="UP000465240"/>
    </source>
</evidence>
<dbReference type="SUPFAM" id="SSF46955">
    <property type="entry name" value="Putative DNA-binding domain"/>
    <property type="match status" value="1"/>
</dbReference>
<accession>A0ABQ1C059</accession>
<feature type="domain" description="HTH merR-type" evidence="2">
    <location>
        <begin position="40"/>
        <end position="95"/>
    </location>
</feature>
<protein>
    <recommendedName>
        <fullName evidence="2">HTH merR-type domain-containing protein</fullName>
    </recommendedName>
</protein>
<keyword evidence="1" id="KW-0732">Signal</keyword>
<dbReference type="InterPro" id="IPR009061">
    <property type="entry name" value="DNA-bd_dom_put_sf"/>
</dbReference>
<dbReference type="PROSITE" id="PS50937">
    <property type="entry name" value="HTH_MERR_2"/>
    <property type="match status" value="1"/>
</dbReference>
<name>A0ABQ1C059_9MYCO</name>
<reference evidence="3 4" key="1">
    <citation type="journal article" date="2019" name="Emerg. Microbes Infect.">
        <title>Comprehensive subspecies identification of 175 nontuberculous mycobacteria species based on 7547 genomic profiles.</title>
        <authorList>
            <person name="Matsumoto Y."/>
            <person name="Kinjo T."/>
            <person name="Motooka D."/>
            <person name="Nabeya D."/>
            <person name="Jung N."/>
            <person name="Uechi K."/>
            <person name="Horii T."/>
            <person name="Iida T."/>
            <person name="Fujita J."/>
            <person name="Nakamura S."/>
        </authorList>
    </citation>
    <scope>NUCLEOTIDE SEQUENCE [LARGE SCALE GENOMIC DNA]</scope>
    <source>
        <strain evidence="3 4">JCM 18565</strain>
    </source>
</reference>